<evidence type="ECO:0000313" key="10">
    <source>
        <dbReference type="Proteomes" id="UP000198724"/>
    </source>
</evidence>
<keyword evidence="10" id="KW-1185">Reference proteome</keyword>
<dbReference type="GO" id="GO:0016780">
    <property type="term" value="F:phosphotransferase activity, for other substituted phosphate groups"/>
    <property type="evidence" value="ECO:0007669"/>
    <property type="project" value="TreeGrafter"/>
</dbReference>
<evidence type="ECO:0000256" key="5">
    <source>
        <dbReference type="ARBA" id="ARBA00022989"/>
    </source>
</evidence>
<keyword evidence="3 9" id="KW-0808">Transferase</keyword>
<name>A0A1I2MZI2_9BACT</name>
<dbReference type="EMBL" id="FOOT01000001">
    <property type="protein sequence ID" value="SFF97004.1"/>
    <property type="molecule type" value="Genomic_DNA"/>
</dbReference>
<dbReference type="GO" id="GO:0016020">
    <property type="term" value="C:membrane"/>
    <property type="evidence" value="ECO:0007669"/>
    <property type="project" value="UniProtKB-SubCell"/>
</dbReference>
<accession>A0A1I2MZI2</accession>
<dbReference type="NCBIfam" id="TIGR03025">
    <property type="entry name" value="EPS_sugtrans"/>
    <property type="match status" value="1"/>
</dbReference>
<dbReference type="Pfam" id="PF02397">
    <property type="entry name" value="Bac_transf"/>
    <property type="match status" value="1"/>
</dbReference>
<dbReference type="RefSeq" id="WP_092098755.1">
    <property type="nucleotide sequence ID" value="NZ_FOOT01000001.1"/>
</dbReference>
<evidence type="ECO:0000256" key="2">
    <source>
        <dbReference type="ARBA" id="ARBA00006464"/>
    </source>
</evidence>
<keyword evidence="4 7" id="KW-0812">Transmembrane</keyword>
<feature type="transmembrane region" description="Helical" evidence="7">
    <location>
        <begin position="78"/>
        <end position="96"/>
    </location>
</feature>
<gene>
    <name evidence="9" type="ORF">SAMN05421739_101542</name>
</gene>
<sequence length="461" mass="52481">MIRARHNSSAASWEKDILTFVLTILILFSVAELVTFVETHWLIIINVFLLWVLIGYTRTKSSIGLSESRHIPRLTNFIKSYLVLLCLTSMLYYLHPEFLTKIFSDKKVFAAFALGFPILGIPLNFIVGGIINQIKSSTTSGSHTLIAGVGNLAKHVEEEVCGNSVKGFIKLKEEEECLVSQEKVVGSVEGIHDYLQNNTVDEIVIAIPVKPSKKVRQILSVADHYGVRVKYVPDYQNLFGSHYRTKRYGHLEAVHVRQLPLDNTYASFAKSMFDITFSTFALLALLPLFLVLAILIKLDSPGPIFYCPARIGKGGKSFRVFKFRTMTVCDDVFAGVMSTQKNDPRITRLGQIMRKYSLDELPQFLNVLLGEMSVVGPRPHRSFLNRQLQETEDKYMIRHYYKPGITGWAQVNGWRGPTDTKEQKSQRTLHDIWYMENWSFALDLKIVFMTIFGTKTHHSAF</sequence>
<comment type="subcellular location">
    <subcellularLocation>
        <location evidence="1">Membrane</location>
        <topology evidence="1">Multi-pass membrane protein</topology>
    </subcellularLocation>
</comment>
<keyword evidence="6 7" id="KW-0472">Membrane</keyword>
<feature type="transmembrane region" description="Helical" evidence="7">
    <location>
        <begin position="108"/>
        <end position="131"/>
    </location>
</feature>
<feature type="transmembrane region" description="Helical" evidence="7">
    <location>
        <begin position="275"/>
        <end position="296"/>
    </location>
</feature>
<organism evidence="9 10">
    <name type="scientific">Pontibacter chinhatensis</name>
    <dbReference type="NCBI Taxonomy" id="1436961"/>
    <lineage>
        <taxon>Bacteria</taxon>
        <taxon>Pseudomonadati</taxon>
        <taxon>Bacteroidota</taxon>
        <taxon>Cytophagia</taxon>
        <taxon>Cytophagales</taxon>
        <taxon>Hymenobacteraceae</taxon>
        <taxon>Pontibacter</taxon>
    </lineage>
</organism>
<evidence type="ECO:0000313" key="9">
    <source>
        <dbReference type="EMBL" id="SFF97004.1"/>
    </source>
</evidence>
<dbReference type="Proteomes" id="UP000198724">
    <property type="component" value="Unassembled WGS sequence"/>
</dbReference>
<dbReference type="OrthoDB" id="9808602at2"/>
<feature type="transmembrane region" description="Helical" evidence="7">
    <location>
        <begin position="41"/>
        <end position="57"/>
    </location>
</feature>
<dbReference type="Pfam" id="PF13727">
    <property type="entry name" value="CoA_binding_3"/>
    <property type="match status" value="1"/>
</dbReference>
<dbReference type="InterPro" id="IPR017475">
    <property type="entry name" value="EPS_sugar_tfrase"/>
</dbReference>
<feature type="domain" description="Bacterial sugar transferase" evidence="8">
    <location>
        <begin position="270"/>
        <end position="452"/>
    </location>
</feature>
<protein>
    <submittedName>
        <fullName evidence="9">Undecaprenyl-phosphate glucose phosphotransferase</fullName>
    </submittedName>
</protein>
<evidence type="ECO:0000256" key="3">
    <source>
        <dbReference type="ARBA" id="ARBA00022679"/>
    </source>
</evidence>
<dbReference type="AlphaFoldDB" id="A0A1I2MZI2"/>
<evidence type="ECO:0000256" key="1">
    <source>
        <dbReference type="ARBA" id="ARBA00004141"/>
    </source>
</evidence>
<dbReference type="InterPro" id="IPR003362">
    <property type="entry name" value="Bact_transf"/>
</dbReference>
<dbReference type="PANTHER" id="PTHR30576:SF0">
    <property type="entry name" value="UNDECAPRENYL-PHOSPHATE N-ACETYLGALACTOSAMINYL 1-PHOSPHATE TRANSFERASE-RELATED"/>
    <property type="match status" value="1"/>
</dbReference>
<dbReference type="STRING" id="1436961.SAMN05421739_101542"/>
<proteinExistence type="inferred from homology"/>
<keyword evidence="5 7" id="KW-1133">Transmembrane helix</keyword>
<evidence type="ECO:0000259" key="8">
    <source>
        <dbReference type="Pfam" id="PF02397"/>
    </source>
</evidence>
<evidence type="ECO:0000256" key="4">
    <source>
        <dbReference type="ARBA" id="ARBA00022692"/>
    </source>
</evidence>
<evidence type="ECO:0000256" key="6">
    <source>
        <dbReference type="ARBA" id="ARBA00023136"/>
    </source>
</evidence>
<comment type="similarity">
    <text evidence="2">Belongs to the bacterial sugar transferase family.</text>
</comment>
<evidence type="ECO:0000256" key="7">
    <source>
        <dbReference type="SAM" id="Phobius"/>
    </source>
</evidence>
<reference evidence="10" key="1">
    <citation type="submission" date="2016-10" db="EMBL/GenBank/DDBJ databases">
        <authorList>
            <person name="Varghese N."/>
            <person name="Submissions S."/>
        </authorList>
    </citation>
    <scope>NUCLEOTIDE SEQUENCE [LARGE SCALE GENOMIC DNA]</scope>
    <source>
        <strain evidence="10">LP51</strain>
    </source>
</reference>
<dbReference type="PANTHER" id="PTHR30576">
    <property type="entry name" value="COLANIC BIOSYNTHESIS UDP-GLUCOSE LIPID CARRIER TRANSFERASE"/>
    <property type="match status" value="1"/>
</dbReference>
<dbReference type="Gene3D" id="3.40.50.720">
    <property type="entry name" value="NAD(P)-binding Rossmann-like Domain"/>
    <property type="match status" value="1"/>
</dbReference>